<dbReference type="EMBL" id="JABFNT010000111">
    <property type="protein sequence ID" value="NOJ82059.1"/>
    <property type="molecule type" value="Genomic_DNA"/>
</dbReference>
<organism evidence="2 3">
    <name type="scientific">Myxococcus xanthus</name>
    <dbReference type="NCBI Taxonomy" id="34"/>
    <lineage>
        <taxon>Bacteria</taxon>
        <taxon>Pseudomonadati</taxon>
        <taxon>Myxococcota</taxon>
        <taxon>Myxococcia</taxon>
        <taxon>Myxococcales</taxon>
        <taxon>Cystobacterineae</taxon>
        <taxon>Myxococcaceae</taxon>
        <taxon>Myxococcus</taxon>
    </lineage>
</organism>
<evidence type="ECO:0000256" key="1">
    <source>
        <dbReference type="SAM" id="MobiDB-lite"/>
    </source>
</evidence>
<dbReference type="AlphaFoldDB" id="A0A7Y4IMP8"/>
<sequence>MVPARFARRLSHRTRTGPPGLCNPLHAHPGPCSGRASCSREVAPGMTVALHGGMTRREAAVSCPPGEAPMRRITCLALTVLATACGGGAPTQEEVDAARQRVESVVAASHQVRGALEALGVLPVYTCGEPRRAFLSTAAHGVRERWACAHAAVEPHDSVTDRVVLTFDEGGCDVHGLRFAGQAAFLYRGGEDLMEVEADLRGLTVDGHPLQAAVGYGTCGDETRLWADVQGGVPGRQGHTFRVDGRVGMRAGMPVFGGTSLLLDGPGELTGPDGTDRLTLTGLHYEVGEYLPKEGTAVLETADGRRVEARFQPVLWRLGKAEVTVDDLEPVTVPIVR</sequence>
<feature type="compositionally biased region" description="Basic residues" evidence="1">
    <location>
        <begin position="1"/>
        <end position="15"/>
    </location>
</feature>
<evidence type="ECO:0000313" key="2">
    <source>
        <dbReference type="EMBL" id="NOJ82059.1"/>
    </source>
</evidence>
<comment type="caution">
    <text evidence="2">The sequence shown here is derived from an EMBL/GenBank/DDBJ whole genome shotgun (WGS) entry which is preliminary data.</text>
</comment>
<evidence type="ECO:0000313" key="3">
    <source>
        <dbReference type="Proteomes" id="UP000533080"/>
    </source>
</evidence>
<proteinExistence type="predicted"/>
<dbReference type="Proteomes" id="UP000533080">
    <property type="component" value="Unassembled WGS sequence"/>
</dbReference>
<feature type="region of interest" description="Disordered" evidence="1">
    <location>
        <begin position="1"/>
        <end position="23"/>
    </location>
</feature>
<name>A0A7Y4IMP8_MYXXA</name>
<gene>
    <name evidence="2" type="ORF">HNV28_27660</name>
</gene>
<protein>
    <submittedName>
        <fullName evidence="2">Uncharacterized protein</fullName>
    </submittedName>
</protein>
<accession>A0A7Y4IMP8</accession>
<reference evidence="2 3" key="1">
    <citation type="submission" date="2020-05" db="EMBL/GenBank/DDBJ databases">
        <authorList>
            <person name="Whitworth D."/>
        </authorList>
    </citation>
    <scope>NUCLEOTIDE SEQUENCE [LARGE SCALE GENOMIC DNA]</scope>
    <source>
        <strain evidence="2 3">AM005</strain>
    </source>
</reference>